<dbReference type="PANTHER" id="PTHR47894:SF1">
    <property type="entry name" value="HTH-TYPE TRANSCRIPTIONAL REGULATOR VQSM"/>
    <property type="match status" value="1"/>
</dbReference>
<dbReference type="SUPFAM" id="SSF46689">
    <property type="entry name" value="Homeodomain-like"/>
    <property type="match status" value="1"/>
</dbReference>
<reference evidence="5 6" key="1">
    <citation type="submission" date="2021-03" db="EMBL/GenBank/DDBJ databases">
        <title>Sequencing the genomes of 1000 actinobacteria strains.</title>
        <authorList>
            <person name="Klenk H.-P."/>
        </authorList>
    </citation>
    <scope>NUCLEOTIDE SEQUENCE [LARGE SCALE GENOMIC DNA]</scope>
    <source>
        <strain evidence="5 6">DSM 45516</strain>
    </source>
</reference>
<dbReference type="Pfam" id="PF12625">
    <property type="entry name" value="Arabinose_bd"/>
    <property type="match status" value="1"/>
</dbReference>
<sequence length="336" mass="36462">MSPAPADVEYTLPIQRVQGLIEVATSKGWDIAAALADAGVAPELLAHGGSRVTLDQAVRIVQWLWRETGDELLGLGLRPVPLGTFRLVCFGLLGAPTARAAVVRYTNFQRSLPGVPPVSVREVGDEVRVSFDISEVVAPVALPIDTMLAACHRFVSWAAAKWLPLRRVEVPYSPIPGLDDYDQMFGAPVVFDAPAPALVFATEDFEAPLVRDEKDLLEFLSNAPSGVMGRRDYALSVAAQVRQILERGLTGTWPGVEDIAAELAMSPQTLRRKLGEEGAALRQIREQILRDAAIAGLVRGEETVAALSRRLGFSEPSAFSRAFRRWTGSPPGSYQR</sequence>
<protein>
    <submittedName>
        <fullName evidence="5">AraC-like DNA-binding protein</fullName>
    </submittedName>
</protein>
<gene>
    <name evidence="5" type="ORF">BJ987_003407</name>
</gene>
<keyword evidence="3" id="KW-0804">Transcription</keyword>
<dbReference type="InterPro" id="IPR018060">
    <property type="entry name" value="HTH_AraC"/>
</dbReference>
<dbReference type="RefSeq" id="WP_209890730.1">
    <property type="nucleotide sequence ID" value="NZ_JAGGMR010000001.1"/>
</dbReference>
<accession>A0ABS4QFM4</accession>
<keyword evidence="2" id="KW-0238">DNA-binding</keyword>
<dbReference type="Proteomes" id="UP001519325">
    <property type="component" value="Unassembled WGS sequence"/>
</dbReference>
<dbReference type="InterPro" id="IPR032687">
    <property type="entry name" value="AraC-type_N"/>
</dbReference>
<organism evidence="5 6">
    <name type="scientific">Nocardia goodfellowii</name>
    <dbReference type="NCBI Taxonomy" id="882446"/>
    <lineage>
        <taxon>Bacteria</taxon>
        <taxon>Bacillati</taxon>
        <taxon>Actinomycetota</taxon>
        <taxon>Actinomycetes</taxon>
        <taxon>Mycobacteriales</taxon>
        <taxon>Nocardiaceae</taxon>
        <taxon>Nocardia</taxon>
    </lineage>
</organism>
<evidence type="ECO:0000313" key="5">
    <source>
        <dbReference type="EMBL" id="MBP2190506.1"/>
    </source>
</evidence>
<comment type="caution">
    <text evidence="5">The sequence shown here is derived from an EMBL/GenBank/DDBJ whole genome shotgun (WGS) entry which is preliminary data.</text>
</comment>
<dbReference type="SMART" id="SM00342">
    <property type="entry name" value="HTH_ARAC"/>
    <property type="match status" value="1"/>
</dbReference>
<proteinExistence type="predicted"/>
<dbReference type="Pfam" id="PF12833">
    <property type="entry name" value="HTH_18"/>
    <property type="match status" value="1"/>
</dbReference>
<dbReference type="Gene3D" id="1.10.10.60">
    <property type="entry name" value="Homeodomain-like"/>
    <property type="match status" value="1"/>
</dbReference>
<dbReference type="PROSITE" id="PS01124">
    <property type="entry name" value="HTH_ARAC_FAMILY_2"/>
    <property type="match status" value="1"/>
</dbReference>
<evidence type="ECO:0000256" key="3">
    <source>
        <dbReference type="ARBA" id="ARBA00023163"/>
    </source>
</evidence>
<keyword evidence="1" id="KW-0805">Transcription regulation</keyword>
<name>A0ABS4QFM4_9NOCA</name>
<evidence type="ECO:0000256" key="1">
    <source>
        <dbReference type="ARBA" id="ARBA00023015"/>
    </source>
</evidence>
<evidence type="ECO:0000313" key="6">
    <source>
        <dbReference type="Proteomes" id="UP001519325"/>
    </source>
</evidence>
<evidence type="ECO:0000256" key="2">
    <source>
        <dbReference type="ARBA" id="ARBA00023125"/>
    </source>
</evidence>
<dbReference type="InterPro" id="IPR009057">
    <property type="entry name" value="Homeodomain-like_sf"/>
</dbReference>
<evidence type="ECO:0000259" key="4">
    <source>
        <dbReference type="PROSITE" id="PS01124"/>
    </source>
</evidence>
<dbReference type="EMBL" id="JAGGMR010000001">
    <property type="protein sequence ID" value="MBP2190506.1"/>
    <property type="molecule type" value="Genomic_DNA"/>
</dbReference>
<feature type="domain" description="HTH araC/xylS-type" evidence="4">
    <location>
        <begin position="239"/>
        <end position="336"/>
    </location>
</feature>
<dbReference type="PANTHER" id="PTHR47894">
    <property type="entry name" value="HTH-TYPE TRANSCRIPTIONAL REGULATOR GADX"/>
    <property type="match status" value="1"/>
</dbReference>
<keyword evidence="6" id="KW-1185">Reference proteome</keyword>